<dbReference type="KEGG" id="bor:COCMIDRAFT_86494"/>
<sequence length="83" mass="9661">MYAVTPHSPTPCNSRLPTHTTFPIRGARAPFWPPHPISETQQKCKRCNMHLYCIQHATWLTGRYEKAHQAHLCHRSCTSEFEM</sequence>
<accession>W6ZYJ0</accession>
<proteinExistence type="predicted"/>
<protein>
    <submittedName>
        <fullName evidence="1">Uncharacterized protein</fullName>
    </submittedName>
</protein>
<dbReference type="OrthoDB" id="10376979at2759"/>
<dbReference type="HOGENOM" id="CLU_2542242_0_0_1"/>
<dbReference type="GeneID" id="19126868"/>
<dbReference type="EMBL" id="KI963938">
    <property type="protein sequence ID" value="EUC48726.1"/>
    <property type="molecule type" value="Genomic_DNA"/>
</dbReference>
<dbReference type="RefSeq" id="XP_007684752.1">
    <property type="nucleotide sequence ID" value="XM_007686562.1"/>
</dbReference>
<organism evidence="1 2">
    <name type="scientific">Bipolaris oryzae ATCC 44560</name>
    <dbReference type="NCBI Taxonomy" id="930090"/>
    <lineage>
        <taxon>Eukaryota</taxon>
        <taxon>Fungi</taxon>
        <taxon>Dikarya</taxon>
        <taxon>Ascomycota</taxon>
        <taxon>Pezizomycotina</taxon>
        <taxon>Dothideomycetes</taxon>
        <taxon>Pleosporomycetidae</taxon>
        <taxon>Pleosporales</taxon>
        <taxon>Pleosporineae</taxon>
        <taxon>Pleosporaceae</taxon>
        <taxon>Bipolaris</taxon>
    </lineage>
</organism>
<evidence type="ECO:0000313" key="2">
    <source>
        <dbReference type="Proteomes" id="UP000054032"/>
    </source>
</evidence>
<reference evidence="1 2" key="1">
    <citation type="journal article" date="2013" name="PLoS Genet.">
        <title>Comparative genome structure, secondary metabolite, and effector coding capacity across Cochliobolus pathogens.</title>
        <authorList>
            <person name="Condon B.J."/>
            <person name="Leng Y."/>
            <person name="Wu D."/>
            <person name="Bushley K.E."/>
            <person name="Ohm R.A."/>
            <person name="Otillar R."/>
            <person name="Martin J."/>
            <person name="Schackwitz W."/>
            <person name="Grimwood J."/>
            <person name="MohdZainudin N."/>
            <person name="Xue C."/>
            <person name="Wang R."/>
            <person name="Manning V.A."/>
            <person name="Dhillon B."/>
            <person name="Tu Z.J."/>
            <person name="Steffenson B.J."/>
            <person name="Salamov A."/>
            <person name="Sun H."/>
            <person name="Lowry S."/>
            <person name="LaButti K."/>
            <person name="Han J."/>
            <person name="Copeland A."/>
            <person name="Lindquist E."/>
            <person name="Barry K."/>
            <person name="Schmutz J."/>
            <person name="Baker S.E."/>
            <person name="Ciuffetti L.M."/>
            <person name="Grigoriev I.V."/>
            <person name="Zhong S."/>
            <person name="Turgeon B.G."/>
        </authorList>
    </citation>
    <scope>NUCLEOTIDE SEQUENCE [LARGE SCALE GENOMIC DNA]</scope>
    <source>
        <strain evidence="1 2">ATCC 44560</strain>
    </source>
</reference>
<keyword evidence="2" id="KW-1185">Reference proteome</keyword>
<dbReference type="Proteomes" id="UP000054032">
    <property type="component" value="Unassembled WGS sequence"/>
</dbReference>
<gene>
    <name evidence="1" type="ORF">COCMIDRAFT_86494</name>
</gene>
<name>W6ZYJ0_COCMI</name>
<dbReference type="AlphaFoldDB" id="W6ZYJ0"/>
<evidence type="ECO:0000313" key="1">
    <source>
        <dbReference type="EMBL" id="EUC48726.1"/>
    </source>
</evidence>